<name>A0ABQ8JMJ2_DERPT</name>
<dbReference type="EMBL" id="NJHN03000031">
    <property type="protein sequence ID" value="KAH9423832.1"/>
    <property type="molecule type" value="Genomic_DNA"/>
</dbReference>
<accession>A0ABQ8JMJ2</accession>
<sequence>NQRILQSHSKNFPPILKPRNELFKCLNVCNDNVFNGLPSNANNVNNSFERNDCSVSLLNANKGNSINILFNNESELSESLRPTNVSGCIELAGISFKPVFCNVKLFSLFSKPANASLSIFSKNVLAKCNC</sequence>
<evidence type="ECO:0000313" key="1">
    <source>
        <dbReference type="EMBL" id="KAH9423832.1"/>
    </source>
</evidence>
<keyword evidence="2" id="KW-1185">Reference proteome</keyword>
<dbReference type="Proteomes" id="UP000887458">
    <property type="component" value="Unassembled WGS sequence"/>
</dbReference>
<reference evidence="1 2" key="1">
    <citation type="journal article" date="2018" name="J. Allergy Clin. Immunol.">
        <title>High-quality assembly of Dermatophagoides pteronyssinus genome and transcriptome reveals a wide range of novel allergens.</title>
        <authorList>
            <person name="Liu X.Y."/>
            <person name="Yang K.Y."/>
            <person name="Wang M.Q."/>
            <person name="Kwok J.S."/>
            <person name="Zeng X."/>
            <person name="Yang Z."/>
            <person name="Xiao X.J."/>
            <person name="Lau C.P."/>
            <person name="Li Y."/>
            <person name="Huang Z.M."/>
            <person name="Ba J.G."/>
            <person name="Yim A.K."/>
            <person name="Ouyang C.Y."/>
            <person name="Ngai S.M."/>
            <person name="Chan T.F."/>
            <person name="Leung E.L."/>
            <person name="Liu L."/>
            <person name="Liu Z.G."/>
            <person name="Tsui S.K."/>
        </authorList>
    </citation>
    <scope>NUCLEOTIDE SEQUENCE [LARGE SCALE GENOMIC DNA]</scope>
    <source>
        <strain evidence="1">Derp</strain>
    </source>
</reference>
<feature type="non-terminal residue" evidence="1">
    <location>
        <position position="1"/>
    </location>
</feature>
<evidence type="ECO:0000313" key="2">
    <source>
        <dbReference type="Proteomes" id="UP000887458"/>
    </source>
</evidence>
<comment type="caution">
    <text evidence="1">The sequence shown here is derived from an EMBL/GenBank/DDBJ whole genome shotgun (WGS) entry which is preliminary data.</text>
</comment>
<organism evidence="1 2">
    <name type="scientific">Dermatophagoides pteronyssinus</name>
    <name type="common">European house dust mite</name>
    <dbReference type="NCBI Taxonomy" id="6956"/>
    <lineage>
        <taxon>Eukaryota</taxon>
        <taxon>Metazoa</taxon>
        <taxon>Ecdysozoa</taxon>
        <taxon>Arthropoda</taxon>
        <taxon>Chelicerata</taxon>
        <taxon>Arachnida</taxon>
        <taxon>Acari</taxon>
        <taxon>Acariformes</taxon>
        <taxon>Sarcoptiformes</taxon>
        <taxon>Astigmata</taxon>
        <taxon>Psoroptidia</taxon>
        <taxon>Analgoidea</taxon>
        <taxon>Pyroglyphidae</taxon>
        <taxon>Dermatophagoidinae</taxon>
        <taxon>Dermatophagoides</taxon>
    </lineage>
</organism>
<feature type="non-terminal residue" evidence="1">
    <location>
        <position position="130"/>
    </location>
</feature>
<reference evidence="1 2" key="2">
    <citation type="journal article" date="2022" name="Mol. Biol. Evol.">
        <title>Comparative Genomics Reveals Insights into the Divergent Evolution of Astigmatic Mites and Household Pest Adaptations.</title>
        <authorList>
            <person name="Xiong Q."/>
            <person name="Wan A.T."/>
            <person name="Liu X."/>
            <person name="Fung C.S."/>
            <person name="Xiao X."/>
            <person name="Malainual N."/>
            <person name="Hou J."/>
            <person name="Wang L."/>
            <person name="Wang M."/>
            <person name="Yang K.Y."/>
            <person name="Cui Y."/>
            <person name="Leung E.L."/>
            <person name="Nong W."/>
            <person name="Shin S.K."/>
            <person name="Au S.W."/>
            <person name="Jeong K.Y."/>
            <person name="Chew F.T."/>
            <person name="Hui J.H."/>
            <person name="Leung T.F."/>
            <person name="Tungtrongchitr A."/>
            <person name="Zhong N."/>
            <person name="Liu Z."/>
            <person name="Tsui S.K."/>
        </authorList>
    </citation>
    <scope>NUCLEOTIDE SEQUENCE [LARGE SCALE GENOMIC DNA]</scope>
    <source>
        <strain evidence="1">Derp</strain>
    </source>
</reference>
<protein>
    <submittedName>
        <fullName evidence="1">Uncharacterized protein</fullName>
    </submittedName>
</protein>
<proteinExistence type="predicted"/>
<gene>
    <name evidence="1" type="ORF">DERP_005414</name>
</gene>